<keyword evidence="3" id="KW-1185">Reference proteome</keyword>
<dbReference type="Gene3D" id="3.40.50.150">
    <property type="entry name" value="Vaccinia Virus protein VP39"/>
    <property type="match status" value="1"/>
</dbReference>
<name>A0ABX8E8M5_9SPHN</name>
<dbReference type="EMBL" id="CP054856">
    <property type="protein sequence ID" value="QVM85300.1"/>
    <property type="molecule type" value="Genomic_DNA"/>
</dbReference>
<feature type="region of interest" description="Disordered" evidence="1">
    <location>
        <begin position="1"/>
        <end position="31"/>
    </location>
</feature>
<keyword evidence="2" id="KW-0808">Transferase</keyword>
<dbReference type="PANTHER" id="PTHR47087:SF1">
    <property type="entry name" value="METHIONINE S-METHYLTRANSFERASE"/>
    <property type="match status" value="1"/>
</dbReference>
<evidence type="ECO:0000256" key="1">
    <source>
        <dbReference type="SAM" id="MobiDB-lite"/>
    </source>
</evidence>
<dbReference type="RefSeq" id="WP_213500936.1">
    <property type="nucleotide sequence ID" value="NZ_CP054856.1"/>
</dbReference>
<reference evidence="2 3" key="1">
    <citation type="journal article" date="2021" name="Int. J. Syst. Evol. Microbiol.">
        <title>Novosphingobium decolorationis sp. nov., an aniline blue-decolourizing bacterium isolated from East Pacific sediment.</title>
        <authorList>
            <person name="Chen X."/>
            <person name="Dong B."/>
            <person name="Chen T."/>
            <person name="Ren N."/>
            <person name="Wang J."/>
            <person name="Xu Y."/>
            <person name="Yang J."/>
            <person name="Zhu S."/>
            <person name="Chen J."/>
        </authorList>
    </citation>
    <scope>NUCLEOTIDE SEQUENCE [LARGE SCALE GENOMIC DNA]</scope>
    <source>
        <strain evidence="2 3">502str22</strain>
    </source>
</reference>
<gene>
    <name evidence="2" type="ORF">HT578_17805</name>
</gene>
<dbReference type="CDD" id="cd02440">
    <property type="entry name" value="AdoMet_MTases"/>
    <property type="match status" value="1"/>
</dbReference>
<dbReference type="SUPFAM" id="SSF53335">
    <property type="entry name" value="S-adenosyl-L-methionine-dependent methyltransferases"/>
    <property type="match status" value="1"/>
</dbReference>
<dbReference type="PANTHER" id="PTHR47087">
    <property type="entry name" value="METHIONINE S-METHYLTRANSFERASE"/>
    <property type="match status" value="1"/>
</dbReference>
<keyword evidence="2" id="KW-0489">Methyltransferase</keyword>
<evidence type="ECO:0000313" key="2">
    <source>
        <dbReference type="EMBL" id="QVM85300.1"/>
    </source>
</evidence>
<dbReference type="Proteomes" id="UP000677126">
    <property type="component" value="Chromosome"/>
</dbReference>
<dbReference type="GO" id="GO:0032259">
    <property type="term" value="P:methylation"/>
    <property type="evidence" value="ECO:0007669"/>
    <property type="project" value="UniProtKB-KW"/>
</dbReference>
<dbReference type="GO" id="GO:0008168">
    <property type="term" value="F:methyltransferase activity"/>
    <property type="evidence" value="ECO:0007669"/>
    <property type="project" value="UniProtKB-KW"/>
</dbReference>
<evidence type="ECO:0000313" key="3">
    <source>
        <dbReference type="Proteomes" id="UP000677126"/>
    </source>
</evidence>
<protein>
    <submittedName>
        <fullName evidence="2">Class I SAM-dependent methyltransferase</fullName>
    </submittedName>
</protein>
<sequence>MSDADGSKVISRHDDPSATTERPGYAFDPTDPWTITFQQGLKAAGLEGKAVYEVGVGTGTNVAFVLRHCGAKVFYGSDLDPRLVELARRNVANLAPERADSFQPVEGAVSLIDTDEARAKIARTDVVIGCLPQVGDPNDERFAAFRAEHAVDLPQGADDEAQDHIAHYYPWAMFDEYPYNSVGLGLNEALLRRIKEQAPKAEVVMNFGCRIGSDLIFEMFRANGYEPEKLASQLVLQHAGTDISFFVTLEGALTGTDLEGEFVCRFFADPLGHEPLSARAAQALLDKDPNVPLYHEVAVIRGTPKMD</sequence>
<dbReference type="InterPro" id="IPR029063">
    <property type="entry name" value="SAM-dependent_MTases_sf"/>
</dbReference>
<accession>A0ABX8E8M5</accession>
<proteinExistence type="predicted"/>
<organism evidence="2 3">
    <name type="scientific">Novosphingobium decolorationis</name>
    <dbReference type="NCBI Taxonomy" id="2698673"/>
    <lineage>
        <taxon>Bacteria</taxon>
        <taxon>Pseudomonadati</taxon>
        <taxon>Pseudomonadota</taxon>
        <taxon>Alphaproteobacteria</taxon>
        <taxon>Sphingomonadales</taxon>
        <taxon>Sphingomonadaceae</taxon>
        <taxon>Novosphingobium</taxon>
    </lineage>
</organism>